<accession>A0ABQ1WE89</accession>
<sequence length="385" mass="41674">MKKLSIFLLTMIAVIGFSSCEHDDDVVFTAQPDPEGVNFTTSFASNYTLNAASSTNLAERFVWNEVDFGAPTTVTYELQGSATQDFSSFDVIGTTSETNLGVTIAQMMSLAVDAGLDNDPATEEMPNTGVIYFRVRAFAGTDGGNALEEISDAASLNVTLPEASEEEEETKMNLFLVGDATAAGWDNNNNNMPLFRDSENDNVFYFQGRFAGGAAVEGFKLLSMRGAWQPQWGLSDGNFTNSEILGEDPSAFPVDSDAYYSFSVNTEDMTYTFEEVDASSAASYDVIGLVGAGTSVGWPGDDNPTPDIQLTQLNFDSHIWYAESVTLTDGPLKFRANLAWDTSWGGGENFPSGQATGDDIMASAGTYEVWFNDLTGRYIFIPLEP</sequence>
<dbReference type="InterPro" id="IPR025970">
    <property type="entry name" value="SusE"/>
</dbReference>
<dbReference type="Gene3D" id="2.60.40.10">
    <property type="entry name" value="Immunoglobulins"/>
    <property type="match status" value="1"/>
</dbReference>
<feature type="signal peptide" evidence="1">
    <location>
        <begin position="1"/>
        <end position="23"/>
    </location>
</feature>
<reference evidence="4" key="1">
    <citation type="journal article" date="2019" name="Int. J. Syst. Evol. Microbiol.">
        <title>The Global Catalogue of Microorganisms (GCM) 10K type strain sequencing project: providing services to taxonomists for standard genome sequencing and annotation.</title>
        <authorList>
            <consortium name="The Broad Institute Genomics Platform"/>
            <consortium name="The Broad Institute Genome Sequencing Center for Infectious Disease"/>
            <person name="Wu L."/>
            <person name="Ma J."/>
        </authorList>
    </citation>
    <scope>NUCLEOTIDE SEQUENCE [LARGE SCALE GENOMIC DNA]</scope>
    <source>
        <strain evidence="4">CGMCC 1.15422</strain>
    </source>
</reference>
<evidence type="ECO:0000313" key="3">
    <source>
        <dbReference type="EMBL" id="GGG26299.1"/>
    </source>
</evidence>
<organism evidence="3 4">
    <name type="scientific">Christiangramia forsetii</name>
    <dbReference type="NCBI Taxonomy" id="411153"/>
    <lineage>
        <taxon>Bacteria</taxon>
        <taxon>Pseudomonadati</taxon>
        <taxon>Bacteroidota</taxon>
        <taxon>Flavobacteriia</taxon>
        <taxon>Flavobacteriales</taxon>
        <taxon>Flavobacteriaceae</taxon>
        <taxon>Christiangramia</taxon>
    </lineage>
</organism>
<dbReference type="Proteomes" id="UP000605733">
    <property type="component" value="Unassembled WGS sequence"/>
</dbReference>
<keyword evidence="4" id="KW-1185">Reference proteome</keyword>
<evidence type="ECO:0000313" key="4">
    <source>
        <dbReference type="Proteomes" id="UP000605733"/>
    </source>
</evidence>
<feature type="chain" id="PRO_5046572148" description="SusE outer membrane protein domain-containing protein" evidence="1">
    <location>
        <begin position="24"/>
        <end position="385"/>
    </location>
</feature>
<feature type="domain" description="SusE outer membrane protein" evidence="2">
    <location>
        <begin position="23"/>
        <end position="119"/>
    </location>
</feature>
<evidence type="ECO:0000256" key="1">
    <source>
        <dbReference type="SAM" id="SignalP"/>
    </source>
</evidence>
<name>A0ABQ1WE89_9FLAO</name>
<dbReference type="Pfam" id="PF14292">
    <property type="entry name" value="SusE"/>
    <property type="match status" value="1"/>
</dbReference>
<dbReference type="RefSeq" id="WP_011710008.1">
    <property type="nucleotide sequence ID" value="NZ_BMIX01000001.1"/>
</dbReference>
<proteinExistence type="predicted"/>
<dbReference type="InterPro" id="IPR013783">
    <property type="entry name" value="Ig-like_fold"/>
</dbReference>
<protein>
    <recommendedName>
        <fullName evidence="2">SusE outer membrane protein domain-containing protein</fullName>
    </recommendedName>
</protein>
<keyword evidence="1" id="KW-0732">Signal</keyword>
<evidence type="ECO:0000259" key="2">
    <source>
        <dbReference type="Pfam" id="PF14292"/>
    </source>
</evidence>
<comment type="caution">
    <text evidence="3">The sequence shown here is derived from an EMBL/GenBank/DDBJ whole genome shotgun (WGS) entry which is preliminary data.</text>
</comment>
<gene>
    <name evidence="3" type="ORF">GCM10011532_07140</name>
</gene>
<dbReference type="Gene3D" id="2.60.40.3620">
    <property type="match status" value="2"/>
</dbReference>
<dbReference type="PROSITE" id="PS51257">
    <property type="entry name" value="PROKAR_LIPOPROTEIN"/>
    <property type="match status" value="1"/>
</dbReference>
<dbReference type="EMBL" id="BMIX01000001">
    <property type="protein sequence ID" value="GGG26299.1"/>
    <property type="molecule type" value="Genomic_DNA"/>
</dbReference>